<dbReference type="RefSeq" id="WP_368655502.1">
    <property type="nucleotide sequence ID" value="NZ_CP158262.1"/>
</dbReference>
<evidence type="ECO:0000313" key="9">
    <source>
        <dbReference type="EMBL" id="XDJ69209.1"/>
    </source>
</evidence>
<dbReference type="SMART" id="SM00905">
    <property type="entry name" value="FolB"/>
    <property type="match status" value="1"/>
</dbReference>
<dbReference type="GO" id="GO:0046656">
    <property type="term" value="P:folic acid biosynthetic process"/>
    <property type="evidence" value="ECO:0007669"/>
    <property type="project" value="UniProtKB-KW"/>
</dbReference>
<dbReference type="InterPro" id="IPR006156">
    <property type="entry name" value="Dihydroneopterin_aldolase"/>
</dbReference>
<comment type="pathway">
    <text evidence="2">Cofactor biosynthesis; tetrahydrofolate biosynthesis; 2-amino-4-hydroxy-6-hydroxymethyl-7,8-dihydropteridine diphosphate from 7,8-dihydroneopterin triphosphate: step 3/4.</text>
</comment>
<keyword evidence="6 9" id="KW-0456">Lyase</keyword>
<evidence type="ECO:0000256" key="7">
    <source>
        <dbReference type="ARBA" id="ARBA00032903"/>
    </source>
</evidence>
<dbReference type="Pfam" id="PF02152">
    <property type="entry name" value="FolB"/>
    <property type="match status" value="1"/>
</dbReference>
<dbReference type="EC" id="4.1.2.25" evidence="4"/>
<feature type="domain" description="Dihydroneopterin aldolase/epimerase" evidence="8">
    <location>
        <begin position="6"/>
        <end position="114"/>
    </location>
</feature>
<dbReference type="PANTHER" id="PTHR42844">
    <property type="entry name" value="DIHYDRONEOPTERIN ALDOLASE 1-RELATED"/>
    <property type="match status" value="1"/>
</dbReference>
<dbReference type="InterPro" id="IPR043133">
    <property type="entry name" value="GTP-CH-I_C/QueF"/>
</dbReference>
<dbReference type="SUPFAM" id="SSF55620">
    <property type="entry name" value="Tetrahydrobiopterin biosynthesis enzymes-like"/>
    <property type="match status" value="1"/>
</dbReference>
<name>A0AB39ES99_9BURK</name>
<organism evidence="9">
    <name type="scientific">Castellaniella ginsengisoli</name>
    <dbReference type="NCBI Taxonomy" id="546114"/>
    <lineage>
        <taxon>Bacteria</taxon>
        <taxon>Pseudomonadati</taxon>
        <taxon>Pseudomonadota</taxon>
        <taxon>Betaproteobacteria</taxon>
        <taxon>Burkholderiales</taxon>
        <taxon>Alcaligenaceae</taxon>
        <taxon>Castellaniella</taxon>
    </lineage>
</organism>
<evidence type="ECO:0000256" key="3">
    <source>
        <dbReference type="ARBA" id="ARBA00005708"/>
    </source>
</evidence>
<gene>
    <name evidence="9" type="ORF">ABRY94_14320</name>
</gene>
<dbReference type="EMBL" id="CP158262">
    <property type="protein sequence ID" value="XDJ69209.1"/>
    <property type="molecule type" value="Genomic_DNA"/>
</dbReference>
<proteinExistence type="inferred from homology"/>
<evidence type="ECO:0000256" key="6">
    <source>
        <dbReference type="ARBA" id="ARBA00023239"/>
    </source>
</evidence>
<evidence type="ECO:0000256" key="5">
    <source>
        <dbReference type="ARBA" id="ARBA00022909"/>
    </source>
</evidence>
<comment type="similarity">
    <text evidence="3">Belongs to the DHNA family.</text>
</comment>
<evidence type="ECO:0000256" key="2">
    <source>
        <dbReference type="ARBA" id="ARBA00005013"/>
    </source>
</evidence>
<dbReference type="InterPro" id="IPR006157">
    <property type="entry name" value="FolB_dom"/>
</dbReference>
<dbReference type="GO" id="GO:0016853">
    <property type="term" value="F:isomerase activity"/>
    <property type="evidence" value="ECO:0007669"/>
    <property type="project" value="UniProtKB-KW"/>
</dbReference>
<dbReference type="GO" id="GO:0005737">
    <property type="term" value="C:cytoplasm"/>
    <property type="evidence" value="ECO:0007669"/>
    <property type="project" value="TreeGrafter"/>
</dbReference>
<dbReference type="AlphaFoldDB" id="A0AB39ES99"/>
<comment type="catalytic activity">
    <reaction evidence="1">
        <text>7,8-dihydroneopterin = 6-hydroxymethyl-7,8-dihydropterin + glycolaldehyde</text>
        <dbReference type="Rhea" id="RHEA:10540"/>
        <dbReference type="ChEBI" id="CHEBI:17001"/>
        <dbReference type="ChEBI" id="CHEBI:17071"/>
        <dbReference type="ChEBI" id="CHEBI:44841"/>
        <dbReference type="EC" id="4.1.2.25"/>
    </reaction>
</comment>
<reference evidence="9" key="1">
    <citation type="submission" date="2024-05" db="EMBL/GenBank/DDBJ databases">
        <authorList>
            <person name="Luo Y.-C."/>
            <person name="Nicholds J."/>
            <person name="Mortimer T."/>
            <person name="Maboni G."/>
        </authorList>
    </citation>
    <scope>NUCLEOTIDE SEQUENCE</scope>
    <source>
        <strain evidence="9">144863</strain>
    </source>
</reference>
<dbReference type="NCBIfam" id="TIGR00526">
    <property type="entry name" value="folB_dom"/>
    <property type="match status" value="1"/>
</dbReference>
<keyword evidence="9" id="KW-0413">Isomerase</keyword>
<evidence type="ECO:0000259" key="8">
    <source>
        <dbReference type="SMART" id="SM00905"/>
    </source>
</evidence>
<dbReference type="GO" id="GO:0004150">
    <property type="term" value="F:dihydroneopterin aldolase activity"/>
    <property type="evidence" value="ECO:0007669"/>
    <property type="project" value="UniProtKB-EC"/>
</dbReference>
<accession>A0AB39ES99</accession>
<protein>
    <recommendedName>
        <fullName evidence="4">dihydroneopterin aldolase</fullName>
        <ecNumber evidence="4">4.1.2.25</ecNumber>
    </recommendedName>
    <alternativeName>
        <fullName evidence="7">7,8-dihydroneopterin aldolase</fullName>
    </alternativeName>
</protein>
<evidence type="ECO:0000256" key="1">
    <source>
        <dbReference type="ARBA" id="ARBA00001353"/>
    </source>
</evidence>
<sequence>MSTRRVILDGLRVQASIGMLDHERRAAQPLTIRAEFDTDASQPVDDADIGTVLDYRLLRAALIDEVSRAHTDLLETLVDRVLARILRDFPGVLGVKIRLCKPQAFDDCTVCIEQSRRR</sequence>
<dbReference type="Gene3D" id="3.30.1130.10">
    <property type="match status" value="1"/>
</dbReference>
<dbReference type="PANTHER" id="PTHR42844:SF1">
    <property type="entry name" value="DIHYDRONEOPTERIN ALDOLASE 1-RELATED"/>
    <property type="match status" value="1"/>
</dbReference>
<evidence type="ECO:0000256" key="4">
    <source>
        <dbReference type="ARBA" id="ARBA00013043"/>
    </source>
</evidence>
<keyword evidence="5" id="KW-0289">Folate biosynthesis</keyword>